<dbReference type="InterPro" id="IPR038186">
    <property type="entry name" value="CHAD_dom_sf"/>
</dbReference>
<sequence>MISISDILQQQYNSIQVELIRCRSNPYDAVRIHDLRVAIRTLRGLIKFLKKKLPQTACEDIDKNLSKAAKILGPLRELDVLIAKSGEFAYNHPEENTNYRQIFKNFHIKRDEELQKFLVSSIQQSLITYLIHVKTQLDALDFNKKIDWSKYLSRELDRRKVKLMRLYADLDFKNYTLVHQIRKKAKTLRYSTTYFAKFLSKNDKKVSKKARKIQSICGKITDAHVNYDLLHHLAEQAENKHAKETLLRIAQAQRKIYISEETN</sequence>
<dbReference type="EMBL" id="AZEG01000036">
    <property type="protein sequence ID" value="KRL34701.1"/>
    <property type="molecule type" value="Genomic_DNA"/>
</dbReference>
<dbReference type="SMART" id="SM00880">
    <property type="entry name" value="CHAD"/>
    <property type="match status" value="1"/>
</dbReference>
<name>A0A0R1PQI4_9LACO</name>
<dbReference type="PATRIC" id="fig|1423812.3.peg.1656"/>
<dbReference type="InterPro" id="IPR007899">
    <property type="entry name" value="CHAD_dom"/>
</dbReference>
<organism evidence="2 3">
    <name type="scientific">Liquorilactobacillus uvarum DSM 19971</name>
    <dbReference type="NCBI Taxonomy" id="1423812"/>
    <lineage>
        <taxon>Bacteria</taxon>
        <taxon>Bacillati</taxon>
        <taxon>Bacillota</taxon>
        <taxon>Bacilli</taxon>
        <taxon>Lactobacillales</taxon>
        <taxon>Lactobacillaceae</taxon>
        <taxon>Liquorilactobacillus</taxon>
    </lineage>
</organism>
<reference evidence="2 3" key="1">
    <citation type="journal article" date="2015" name="Genome Announc.">
        <title>Expanding the biotechnology potential of lactobacilli through comparative genomics of 213 strains and associated genera.</title>
        <authorList>
            <person name="Sun Z."/>
            <person name="Harris H.M."/>
            <person name="McCann A."/>
            <person name="Guo C."/>
            <person name="Argimon S."/>
            <person name="Zhang W."/>
            <person name="Yang X."/>
            <person name="Jeffery I.B."/>
            <person name="Cooney J.C."/>
            <person name="Kagawa T.F."/>
            <person name="Liu W."/>
            <person name="Song Y."/>
            <person name="Salvetti E."/>
            <person name="Wrobel A."/>
            <person name="Rasinkangas P."/>
            <person name="Parkhill J."/>
            <person name="Rea M.C."/>
            <person name="O'Sullivan O."/>
            <person name="Ritari J."/>
            <person name="Douillard F.P."/>
            <person name="Paul Ross R."/>
            <person name="Yang R."/>
            <person name="Briner A.E."/>
            <person name="Felis G.E."/>
            <person name="de Vos W.M."/>
            <person name="Barrangou R."/>
            <person name="Klaenhammer T.R."/>
            <person name="Caufield P.W."/>
            <person name="Cui Y."/>
            <person name="Zhang H."/>
            <person name="O'Toole P.W."/>
        </authorList>
    </citation>
    <scope>NUCLEOTIDE SEQUENCE [LARGE SCALE GENOMIC DNA]</scope>
    <source>
        <strain evidence="2 3">DSM 19971</strain>
    </source>
</reference>
<dbReference type="AlphaFoldDB" id="A0A0R1PQI4"/>
<dbReference type="Proteomes" id="UP000051155">
    <property type="component" value="Unassembled WGS sequence"/>
</dbReference>
<gene>
    <name evidence="2" type="ORF">FD20_GL001555</name>
</gene>
<protein>
    <submittedName>
        <fullName evidence="2">CHAD domain protein</fullName>
    </submittedName>
</protein>
<dbReference type="PROSITE" id="PS51708">
    <property type="entry name" value="CHAD"/>
    <property type="match status" value="1"/>
</dbReference>
<dbReference type="PANTHER" id="PTHR39339:SF1">
    <property type="entry name" value="CHAD DOMAIN-CONTAINING PROTEIN"/>
    <property type="match status" value="1"/>
</dbReference>
<dbReference type="OrthoDB" id="2388260at2"/>
<evidence type="ECO:0000313" key="3">
    <source>
        <dbReference type="Proteomes" id="UP000051155"/>
    </source>
</evidence>
<dbReference type="RefSeq" id="WP_057738532.1">
    <property type="nucleotide sequence ID" value="NZ_AZEG01000036.1"/>
</dbReference>
<feature type="domain" description="CHAD" evidence="1">
    <location>
        <begin position="1"/>
        <end position="263"/>
    </location>
</feature>
<keyword evidence="3" id="KW-1185">Reference proteome</keyword>
<dbReference type="PANTHER" id="PTHR39339">
    <property type="entry name" value="SLR1444 PROTEIN"/>
    <property type="match status" value="1"/>
</dbReference>
<proteinExistence type="predicted"/>
<evidence type="ECO:0000259" key="1">
    <source>
        <dbReference type="PROSITE" id="PS51708"/>
    </source>
</evidence>
<dbReference type="Gene3D" id="1.40.20.10">
    <property type="entry name" value="CHAD domain"/>
    <property type="match status" value="1"/>
</dbReference>
<comment type="caution">
    <text evidence="2">The sequence shown here is derived from an EMBL/GenBank/DDBJ whole genome shotgun (WGS) entry which is preliminary data.</text>
</comment>
<accession>A0A0R1PQI4</accession>
<dbReference type="STRING" id="1423812.FD20_GL001555"/>
<dbReference type="Pfam" id="PF05235">
    <property type="entry name" value="CHAD"/>
    <property type="match status" value="1"/>
</dbReference>
<evidence type="ECO:0000313" key="2">
    <source>
        <dbReference type="EMBL" id="KRL34701.1"/>
    </source>
</evidence>